<keyword evidence="2" id="KW-0732">Signal</keyword>
<dbReference type="eggNOG" id="ENOG502T8R3">
    <property type="taxonomic scope" value="Eukaryota"/>
</dbReference>
<feature type="signal peptide" evidence="2">
    <location>
        <begin position="1"/>
        <end position="21"/>
    </location>
</feature>
<dbReference type="HOGENOM" id="CLU_1779261_0_0_1"/>
<dbReference type="VEuPathDB" id="VectorBase:CPIJ012187"/>
<evidence type="ECO:0000313" key="3">
    <source>
        <dbReference type="EMBL" id="EDS36990.1"/>
    </source>
</evidence>
<evidence type="ECO:0000256" key="1">
    <source>
        <dbReference type="SAM" id="MobiDB-lite"/>
    </source>
</evidence>
<gene>
    <name evidence="4" type="primary">6044959</name>
    <name evidence="3" type="ORF">CpipJ_CPIJ012187</name>
</gene>
<name>B0WYB3_CULQU</name>
<dbReference type="EMBL" id="DS232186">
    <property type="protein sequence ID" value="EDS36990.1"/>
    <property type="molecule type" value="Genomic_DNA"/>
</dbReference>
<accession>B0WYB3</accession>
<proteinExistence type="predicted"/>
<dbReference type="AlphaFoldDB" id="B0WYB3"/>
<dbReference type="InParanoid" id="B0WYB3"/>
<feature type="region of interest" description="Disordered" evidence="1">
    <location>
        <begin position="30"/>
        <end position="53"/>
    </location>
</feature>
<evidence type="ECO:0008006" key="6">
    <source>
        <dbReference type="Google" id="ProtNLM"/>
    </source>
</evidence>
<keyword evidence="5" id="KW-1185">Reference proteome</keyword>
<evidence type="ECO:0000313" key="5">
    <source>
        <dbReference type="Proteomes" id="UP000002320"/>
    </source>
</evidence>
<feature type="chain" id="PRO_5014567046" description="Secreted protein" evidence="2">
    <location>
        <begin position="22"/>
        <end position="146"/>
    </location>
</feature>
<evidence type="ECO:0000256" key="2">
    <source>
        <dbReference type="SAM" id="SignalP"/>
    </source>
</evidence>
<dbReference type="Proteomes" id="UP000002320">
    <property type="component" value="Unassembled WGS sequence"/>
</dbReference>
<organism>
    <name type="scientific">Culex quinquefasciatus</name>
    <name type="common">Southern house mosquito</name>
    <name type="synonym">Culex pungens</name>
    <dbReference type="NCBI Taxonomy" id="7176"/>
    <lineage>
        <taxon>Eukaryota</taxon>
        <taxon>Metazoa</taxon>
        <taxon>Ecdysozoa</taxon>
        <taxon>Arthropoda</taxon>
        <taxon>Hexapoda</taxon>
        <taxon>Insecta</taxon>
        <taxon>Pterygota</taxon>
        <taxon>Neoptera</taxon>
        <taxon>Endopterygota</taxon>
        <taxon>Diptera</taxon>
        <taxon>Nematocera</taxon>
        <taxon>Culicoidea</taxon>
        <taxon>Culicidae</taxon>
        <taxon>Culicinae</taxon>
        <taxon>Culicini</taxon>
        <taxon>Culex</taxon>
        <taxon>Culex</taxon>
    </lineage>
</organism>
<reference evidence="4" key="2">
    <citation type="submission" date="2021-02" db="UniProtKB">
        <authorList>
            <consortium name="EnsemblMetazoa"/>
        </authorList>
    </citation>
    <scope>IDENTIFICATION</scope>
    <source>
        <strain evidence="4">JHB</strain>
    </source>
</reference>
<dbReference type="EnsemblMetazoa" id="CPIJ012187-RA">
    <property type="protein sequence ID" value="CPIJ012187-PA"/>
    <property type="gene ID" value="CPIJ012187"/>
</dbReference>
<dbReference type="VEuPathDB" id="VectorBase:CQUJHB015350"/>
<evidence type="ECO:0000313" key="4">
    <source>
        <dbReference type="EnsemblMetazoa" id="CPIJ012187-PA"/>
    </source>
</evidence>
<dbReference type="KEGG" id="cqu:CpipJ_CPIJ012187"/>
<dbReference type="OrthoDB" id="7758746at2759"/>
<sequence length="146" mass="16639">MKSTLGATLICGLLALTVVNAFGTEDDLRRPRPPYAVGGSTHPKPTPPPPITMQAKEDRNIEFQYRDLERLFGRGFKVDTPVEFHEVILRLYVDSLNELENCAQFLRDTHLLVEFRKCAHYTQRVAWRQIQVLKADIRVVTAEGGF</sequence>
<reference evidence="3" key="1">
    <citation type="submission" date="2007-03" db="EMBL/GenBank/DDBJ databases">
        <title>Annotation of Culex pipiens quinquefasciatus.</title>
        <authorList>
            <consortium name="The Broad Institute Genome Sequencing Platform"/>
            <person name="Atkinson P.W."/>
            <person name="Hemingway J."/>
            <person name="Christensen B.M."/>
            <person name="Higgs S."/>
            <person name="Kodira C."/>
            <person name="Hannick L."/>
            <person name="Megy K."/>
            <person name="O'Leary S."/>
            <person name="Pearson M."/>
            <person name="Haas B.J."/>
            <person name="Mauceli E."/>
            <person name="Wortman J.R."/>
            <person name="Lee N.H."/>
            <person name="Guigo R."/>
            <person name="Stanke M."/>
            <person name="Alvarado L."/>
            <person name="Amedeo P."/>
            <person name="Antoine C.H."/>
            <person name="Arensburger P."/>
            <person name="Bidwell S.L."/>
            <person name="Crawford M."/>
            <person name="Camaro F."/>
            <person name="Devon K."/>
            <person name="Engels R."/>
            <person name="Hammond M."/>
            <person name="Howarth C."/>
            <person name="Koehrsen M."/>
            <person name="Lawson D."/>
            <person name="Montgomery P."/>
            <person name="Nene V."/>
            <person name="Nusbaum C."/>
            <person name="Puiu D."/>
            <person name="Romero-Severson J."/>
            <person name="Severson D.W."/>
            <person name="Shumway M."/>
            <person name="Sisk P."/>
            <person name="Stolte C."/>
            <person name="Zeng Q."/>
            <person name="Eisenstadt E."/>
            <person name="Fraser-Liggett C."/>
            <person name="Strausberg R."/>
            <person name="Galagan J."/>
            <person name="Birren B."/>
            <person name="Collins F.H."/>
        </authorList>
    </citation>
    <scope>NUCLEOTIDE SEQUENCE [LARGE SCALE GENOMIC DNA]</scope>
    <source>
        <strain evidence="3">JHB</strain>
    </source>
</reference>
<protein>
    <recommendedName>
        <fullName evidence="6">Secreted protein</fullName>
    </recommendedName>
</protein>
<dbReference type="OMA" id="NELENCA"/>